<feature type="region of interest" description="Disordered" evidence="1">
    <location>
        <begin position="1"/>
        <end position="20"/>
    </location>
</feature>
<feature type="compositionally biased region" description="Polar residues" evidence="1">
    <location>
        <begin position="74"/>
        <end position="87"/>
    </location>
</feature>
<proteinExistence type="predicted"/>
<gene>
    <name evidence="3" type="ORF">MYCIT1_LOCUS34281</name>
</gene>
<feature type="region of interest" description="Disordered" evidence="1">
    <location>
        <begin position="74"/>
        <end position="156"/>
    </location>
</feature>
<accession>A0AAD2HYI3</accession>
<evidence type="ECO:0000313" key="4">
    <source>
        <dbReference type="Proteomes" id="UP001295794"/>
    </source>
</evidence>
<evidence type="ECO:0000313" key="3">
    <source>
        <dbReference type="EMBL" id="CAK5282497.1"/>
    </source>
</evidence>
<name>A0AAD2HYI3_9AGAR</name>
<feature type="compositionally biased region" description="Pro residues" evidence="1">
    <location>
        <begin position="135"/>
        <end position="149"/>
    </location>
</feature>
<reference evidence="3" key="1">
    <citation type="submission" date="2023-11" db="EMBL/GenBank/DDBJ databases">
        <authorList>
            <person name="De Vega J J."/>
            <person name="De Vega J J."/>
        </authorList>
    </citation>
    <scope>NUCLEOTIDE SEQUENCE</scope>
</reference>
<feature type="domain" description="DUF6699" evidence="2">
    <location>
        <begin position="194"/>
        <end position="326"/>
    </location>
</feature>
<comment type="caution">
    <text evidence="3">The sequence shown here is derived from an EMBL/GenBank/DDBJ whole genome shotgun (WGS) entry which is preliminary data.</text>
</comment>
<dbReference type="AlphaFoldDB" id="A0AAD2HYI3"/>
<organism evidence="3 4">
    <name type="scientific">Mycena citricolor</name>
    <dbReference type="NCBI Taxonomy" id="2018698"/>
    <lineage>
        <taxon>Eukaryota</taxon>
        <taxon>Fungi</taxon>
        <taxon>Dikarya</taxon>
        <taxon>Basidiomycota</taxon>
        <taxon>Agaricomycotina</taxon>
        <taxon>Agaricomycetes</taxon>
        <taxon>Agaricomycetidae</taxon>
        <taxon>Agaricales</taxon>
        <taxon>Marasmiineae</taxon>
        <taxon>Mycenaceae</taxon>
        <taxon>Mycena</taxon>
    </lineage>
</organism>
<sequence length="338" mass="36884">MSGPFVYVPEEDPSSPLAAGAAALPPCNFYPSPHGGPSPFLPPSPFLSSSPYLGYTPLAPSDTPLPRATTVQWADQVPTRQRTTSWQGPAPQQGGASPFLQPTTPAFVQSHQRSVSWGSEGAPPRPAWIHSYSSPAPPQWNPQSQPPPSQDSVHPFLNGDAPSPYFFFDLAPARFSPLKMTAPDRGAPLDAADFAIGAFHPARTDVRILHPDIPFWPVDLRIPDQARQQYQQRNQLLPPIALGDVLVSLHRALHTRIDATDWEMLPRETQARVAAAFTKRCRAEAVRSGAPPAQLRDSEMRVRTDGVKRVDFLLGKTVVKGLVKDRQDPVGCLRLVTA</sequence>
<dbReference type="Proteomes" id="UP001295794">
    <property type="component" value="Unassembled WGS sequence"/>
</dbReference>
<dbReference type="InterPro" id="IPR046522">
    <property type="entry name" value="DUF6699"/>
</dbReference>
<protein>
    <recommendedName>
        <fullName evidence="2">DUF6699 domain-containing protein</fullName>
    </recommendedName>
</protein>
<feature type="compositionally biased region" description="Polar residues" evidence="1">
    <location>
        <begin position="100"/>
        <end position="117"/>
    </location>
</feature>
<dbReference type="Pfam" id="PF20415">
    <property type="entry name" value="DUF6699"/>
    <property type="match status" value="1"/>
</dbReference>
<dbReference type="EMBL" id="CAVNYO010000455">
    <property type="protein sequence ID" value="CAK5282497.1"/>
    <property type="molecule type" value="Genomic_DNA"/>
</dbReference>
<evidence type="ECO:0000259" key="2">
    <source>
        <dbReference type="Pfam" id="PF20415"/>
    </source>
</evidence>
<evidence type="ECO:0000256" key="1">
    <source>
        <dbReference type="SAM" id="MobiDB-lite"/>
    </source>
</evidence>
<keyword evidence="4" id="KW-1185">Reference proteome</keyword>